<evidence type="ECO:0000256" key="2">
    <source>
        <dbReference type="ARBA" id="ARBA00022857"/>
    </source>
</evidence>
<dbReference type="AlphaFoldDB" id="A0A5J5EFK7"/>
<keyword evidence="5" id="KW-1185">Reference proteome</keyword>
<dbReference type="SUPFAM" id="SSF51735">
    <property type="entry name" value="NAD(P)-binding Rossmann-fold domains"/>
    <property type="match status" value="1"/>
</dbReference>
<dbReference type="EMBL" id="VXIS01000388">
    <property type="protein sequence ID" value="KAA8893923.1"/>
    <property type="molecule type" value="Genomic_DNA"/>
</dbReference>
<comment type="similarity">
    <text evidence="1">Belongs to the short-chain dehydrogenases/reductases (SDR) family.</text>
</comment>
<accession>A0A5J5EFK7</accession>
<dbReference type="CDD" id="cd05233">
    <property type="entry name" value="SDR_c"/>
    <property type="match status" value="1"/>
</dbReference>
<evidence type="ECO:0000256" key="3">
    <source>
        <dbReference type="ARBA" id="ARBA00023002"/>
    </source>
</evidence>
<evidence type="ECO:0000313" key="5">
    <source>
        <dbReference type="Proteomes" id="UP000326924"/>
    </source>
</evidence>
<evidence type="ECO:0000313" key="4">
    <source>
        <dbReference type="EMBL" id="KAA8893923.1"/>
    </source>
</evidence>
<dbReference type="Gene3D" id="3.40.50.720">
    <property type="entry name" value="NAD(P)-binding Rossmann-like Domain"/>
    <property type="match status" value="1"/>
</dbReference>
<keyword evidence="3" id="KW-0560">Oxidoreductase</keyword>
<dbReference type="InterPro" id="IPR002347">
    <property type="entry name" value="SDR_fam"/>
</dbReference>
<dbReference type="PANTHER" id="PTHR43618">
    <property type="entry name" value="7-ALPHA-HYDROXYSTEROID DEHYDROGENASE"/>
    <property type="match status" value="1"/>
</dbReference>
<name>A0A5J5EFK7_9PEZI</name>
<reference evidence="4 5" key="1">
    <citation type="submission" date="2019-09" db="EMBL/GenBank/DDBJ databases">
        <title>Draft genome of the ectomycorrhizal ascomycete Sphaerosporella brunnea.</title>
        <authorList>
            <consortium name="DOE Joint Genome Institute"/>
            <person name="Benucci G.M."/>
            <person name="Marozzi G."/>
            <person name="Antonielli L."/>
            <person name="Sanchez S."/>
            <person name="Marco P."/>
            <person name="Wang X."/>
            <person name="Falini L.B."/>
            <person name="Barry K."/>
            <person name="Haridas S."/>
            <person name="Lipzen A."/>
            <person name="Labutti K."/>
            <person name="Grigoriev I.V."/>
            <person name="Murat C."/>
            <person name="Martin F."/>
            <person name="Albertini E."/>
            <person name="Donnini D."/>
            <person name="Bonito G."/>
        </authorList>
    </citation>
    <scope>NUCLEOTIDE SEQUENCE [LARGE SCALE GENOMIC DNA]</scope>
    <source>
        <strain evidence="4 5">Sb_GMNB300</strain>
    </source>
</reference>
<dbReference type="PANTHER" id="PTHR43618:SF4">
    <property type="entry name" value="SHORT CHAIN DEHYDROGENASE_REDUCTASE FAMILY (AFU_ORTHOLOGUE AFUA_7G04540)"/>
    <property type="match status" value="1"/>
</dbReference>
<dbReference type="OrthoDB" id="2898618at2759"/>
<dbReference type="Pfam" id="PF00106">
    <property type="entry name" value="adh_short"/>
    <property type="match status" value="1"/>
</dbReference>
<feature type="non-terminal residue" evidence="4">
    <location>
        <position position="1"/>
    </location>
</feature>
<keyword evidence="2" id="KW-0521">NADP</keyword>
<evidence type="ECO:0000256" key="1">
    <source>
        <dbReference type="ARBA" id="ARBA00006484"/>
    </source>
</evidence>
<dbReference type="InterPro" id="IPR036291">
    <property type="entry name" value="NAD(P)-bd_dom_sf"/>
</dbReference>
<dbReference type="InParanoid" id="A0A5J5EFK7"/>
<protein>
    <submittedName>
        <fullName evidence="4">Uncharacterized protein</fullName>
    </submittedName>
</protein>
<dbReference type="GO" id="GO:0016491">
    <property type="term" value="F:oxidoreductase activity"/>
    <property type="evidence" value="ECO:0007669"/>
    <property type="project" value="UniProtKB-KW"/>
</dbReference>
<sequence length="157" mass="16827">ALAINGAKVYITDRRSATLETASQRYAGNIVPVAADIISSPSIKALVSQFSDGEGNRRFFRAGFRLAENISRSDFSNWQDTLATNVAAQYFTSSAFLPLLAQGTKNTPGYSSSIVNIAYISGVMKSSSSGQFAYAASKAAFLQLLRNLATLLSVKVR</sequence>
<organism evidence="4 5">
    <name type="scientific">Sphaerosporella brunnea</name>
    <dbReference type="NCBI Taxonomy" id="1250544"/>
    <lineage>
        <taxon>Eukaryota</taxon>
        <taxon>Fungi</taxon>
        <taxon>Dikarya</taxon>
        <taxon>Ascomycota</taxon>
        <taxon>Pezizomycotina</taxon>
        <taxon>Pezizomycetes</taxon>
        <taxon>Pezizales</taxon>
        <taxon>Pyronemataceae</taxon>
        <taxon>Sphaerosporella</taxon>
    </lineage>
</organism>
<proteinExistence type="inferred from homology"/>
<feature type="non-terminal residue" evidence="4">
    <location>
        <position position="157"/>
    </location>
</feature>
<dbReference type="Proteomes" id="UP000326924">
    <property type="component" value="Unassembled WGS sequence"/>
</dbReference>
<comment type="caution">
    <text evidence="4">The sequence shown here is derived from an EMBL/GenBank/DDBJ whole genome shotgun (WGS) entry which is preliminary data.</text>
</comment>
<gene>
    <name evidence="4" type="ORF">FN846DRAFT_757529</name>
</gene>
<dbReference type="InterPro" id="IPR052178">
    <property type="entry name" value="Sec_Metab_Biosynth_SDR"/>
</dbReference>